<dbReference type="InterPro" id="IPR015943">
    <property type="entry name" value="WD40/YVTN_repeat-like_dom_sf"/>
</dbReference>
<evidence type="ECO:0000256" key="5">
    <source>
        <dbReference type="RuleBase" id="RU363032"/>
    </source>
</evidence>
<feature type="domain" description="ABC transmembrane type-1" evidence="6">
    <location>
        <begin position="445"/>
        <end position="733"/>
    </location>
</feature>
<feature type="transmembrane region" description="Helical" evidence="5">
    <location>
        <begin position="20"/>
        <end position="45"/>
    </location>
</feature>
<dbReference type="OrthoDB" id="9785113at2"/>
<keyword evidence="8" id="KW-1185">Reference proteome</keyword>
<evidence type="ECO:0000256" key="2">
    <source>
        <dbReference type="ARBA" id="ARBA00022692"/>
    </source>
</evidence>
<keyword evidence="5" id="KW-0813">Transport</keyword>
<evidence type="ECO:0000256" key="1">
    <source>
        <dbReference type="ARBA" id="ARBA00004651"/>
    </source>
</evidence>
<dbReference type="PANTHER" id="PTHR42727">
    <property type="entry name" value="PHOSPHATE TRANSPORT SYSTEM PERMEASE PROTEIN"/>
    <property type="match status" value="1"/>
</dbReference>
<dbReference type="STRING" id="1123397.SAMN05660831_02264"/>
<evidence type="ECO:0000256" key="4">
    <source>
        <dbReference type="ARBA" id="ARBA00023136"/>
    </source>
</evidence>
<dbReference type="RefSeq" id="WP_093428881.1">
    <property type="nucleotide sequence ID" value="NZ_FOMJ01000008.1"/>
</dbReference>
<evidence type="ECO:0000259" key="6">
    <source>
        <dbReference type="PROSITE" id="PS50928"/>
    </source>
</evidence>
<feature type="transmembrane region" description="Helical" evidence="5">
    <location>
        <begin position="712"/>
        <end position="733"/>
    </location>
</feature>
<dbReference type="AlphaFoldDB" id="A0A1I1UZP7"/>
<proteinExistence type="inferred from homology"/>
<feature type="transmembrane region" description="Helical" evidence="5">
    <location>
        <begin position="515"/>
        <end position="532"/>
    </location>
</feature>
<comment type="subcellular location">
    <subcellularLocation>
        <location evidence="1 5">Cell membrane</location>
        <topology evidence="1 5">Multi-pass membrane protein</topology>
    </subcellularLocation>
</comment>
<dbReference type="Gene3D" id="1.10.3720.10">
    <property type="entry name" value="MetI-like"/>
    <property type="match status" value="2"/>
</dbReference>
<dbReference type="InterPro" id="IPR035906">
    <property type="entry name" value="MetI-like_sf"/>
</dbReference>
<keyword evidence="4 5" id="KW-0472">Membrane</keyword>
<dbReference type="InterPro" id="IPR000515">
    <property type="entry name" value="MetI-like"/>
</dbReference>
<gene>
    <name evidence="7" type="ORF">SAMN05660831_02264</name>
</gene>
<feature type="transmembrane region" description="Helical" evidence="5">
    <location>
        <begin position="451"/>
        <end position="471"/>
    </location>
</feature>
<protein>
    <submittedName>
        <fullName evidence="7">Phosphate transport system permease protein</fullName>
    </submittedName>
</protein>
<dbReference type="SUPFAM" id="SSF161098">
    <property type="entry name" value="MetI-like"/>
    <property type="match status" value="2"/>
</dbReference>
<feature type="transmembrane region" description="Helical" evidence="5">
    <location>
        <begin position="553"/>
        <end position="577"/>
    </location>
</feature>
<accession>A0A1I1UZP7</accession>
<keyword evidence="3 5" id="KW-1133">Transmembrane helix</keyword>
<comment type="similarity">
    <text evidence="5">Belongs to the binding-protein-dependent transport system permease family.</text>
</comment>
<sequence>MARSRLDSTRDRWRSAKDHLARYGVAAGGISVIIALVLIFFYLLWVVLPLFDSAELAAGETVPVAAPGEPAHLALEEYTEVGVRFSESGHITFFRTVDGRTVRQERIDLPEGVEVTSFSAASPDSRMVAWGLSNGEVVVVRHAYDIDYPDGQRRITPKLEYPLGEEPITAREDGGAIQHLSLQSGESGHTIAAGGADGQLEVSRFEVDTNFMTGEKETTRSGQTIDEVRGLIRDVRVGGDRDRLYVTHPGGALSFYELDGEEARLAQYLPEVTPGGADITALELLSGGNSLLIGDGNGGIGQWFAVRDEDGDGHRKLREIRRFETDMDAILAIAPEYARKGFMASDAGGRIGIFHATAHQQLLQQQVAGSPVNRITIAPRADAALTRSAEGTLRYWHIDNPHPEVSLSALWGKVWYEGYEEPRFLWQSTSASDDFEPKLSLVPISFGTLKAAFYAMIVAVPLAIMGAIFTAQFMNRRMRSMVKPTIEIMEALPTVIIGFLAGLWLAPIIERHLTSTLLLFLALPPVVVLAALGWQGLPRALREAVPDGWEAALLFPVVIVAGWLAFQIGPVLELALFKGDLPLWLTYELGVDYDQRNSIVIGLAMGFAVIPTIFSIAEDAIFGVPRHLTNGSLAMGATPWQTLVRVVLLTASPGIFSAVMIGLGRAVGETMIVLMATGNTPVMDMSLFTGMRTLAANIAVEMPESAVGSTHYRVLFLAALVLFAFTFLVNTLAEVVRQRLRKKYSTL</sequence>
<organism evidence="7 8">
    <name type="scientific">Thiohalospira halophila DSM 15071</name>
    <dbReference type="NCBI Taxonomy" id="1123397"/>
    <lineage>
        <taxon>Bacteria</taxon>
        <taxon>Pseudomonadati</taxon>
        <taxon>Pseudomonadota</taxon>
        <taxon>Gammaproteobacteria</taxon>
        <taxon>Thiohalospirales</taxon>
        <taxon>Thiohalospiraceae</taxon>
        <taxon>Thiohalospira</taxon>
    </lineage>
</organism>
<dbReference type="CDD" id="cd06261">
    <property type="entry name" value="TM_PBP2"/>
    <property type="match status" value="1"/>
</dbReference>
<evidence type="ECO:0000256" key="3">
    <source>
        <dbReference type="ARBA" id="ARBA00022989"/>
    </source>
</evidence>
<dbReference type="Pfam" id="PF00528">
    <property type="entry name" value="BPD_transp_1"/>
    <property type="match status" value="1"/>
</dbReference>
<feature type="transmembrane region" description="Helical" evidence="5">
    <location>
        <begin position="491"/>
        <end position="509"/>
    </location>
</feature>
<name>A0A1I1UZP7_9GAMM</name>
<reference evidence="7" key="1">
    <citation type="submission" date="2016-10" db="EMBL/GenBank/DDBJ databases">
        <authorList>
            <person name="de Groot N.N."/>
        </authorList>
    </citation>
    <scope>NUCLEOTIDE SEQUENCE [LARGE SCALE GENOMIC DNA]</scope>
    <source>
        <strain evidence="7">HL3</strain>
    </source>
</reference>
<dbReference type="Proteomes" id="UP000198611">
    <property type="component" value="Unassembled WGS sequence"/>
</dbReference>
<dbReference type="GO" id="GO:0005886">
    <property type="term" value="C:plasma membrane"/>
    <property type="evidence" value="ECO:0007669"/>
    <property type="project" value="UniProtKB-SubCell"/>
</dbReference>
<dbReference type="PROSITE" id="PS50928">
    <property type="entry name" value="ABC_TM1"/>
    <property type="match status" value="1"/>
</dbReference>
<dbReference type="SUPFAM" id="SSF69322">
    <property type="entry name" value="Tricorn protease domain 2"/>
    <property type="match status" value="1"/>
</dbReference>
<feature type="transmembrane region" description="Helical" evidence="5">
    <location>
        <begin position="643"/>
        <end position="663"/>
    </location>
</feature>
<evidence type="ECO:0000313" key="7">
    <source>
        <dbReference type="EMBL" id="SFD76134.1"/>
    </source>
</evidence>
<keyword evidence="2 5" id="KW-0812">Transmembrane</keyword>
<evidence type="ECO:0000313" key="8">
    <source>
        <dbReference type="Proteomes" id="UP000198611"/>
    </source>
</evidence>
<feature type="transmembrane region" description="Helical" evidence="5">
    <location>
        <begin position="597"/>
        <end position="622"/>
    </location>
</feature>
<dbReference type="Gene3D" id="2.130.10.10">
    <property type="entry name" value="YVTN repeat-like/Quinoprotein amine dehydrogenase"/>
    <property type="match status" value="1"/>
</dbReference>
<dbReference type="EMBL" id="FOMJ01000008">
    <property type="protein sequence ID" value="SFD76134.1"/>
    <property type="molecule type" value="Genomic_DNA"/>
</dbReference>
<dbReference type="PANTHER" id="PTHR42727:SF1">
    <property type="entry name" value="PHOSPHATE TRANSPORT SYSTEM PERMEASE"/>
    <property type="match status" value="1"/>
</dbReference>
<dbReference type="GO" id="GO:0055085">
    <property type="term" value="P:transmembrane transport"/>
    <property type="evidence" value="ECO:0007669"/>
    <property type="project" value="InterPro"/>
</dbReference>